<dbReference type="GO" id="GO:0004222">
    <property type="term" value="F:metalloendopeptidase activity"/>
    <property type="evidence" value="ECO:0007669"/>
    <property type="project" value="TreeGrafter"/>
</dbReference>
<dbReference type="RefSeq" id="WP_134244761.1">
    <property type="nucleotide sequence ID" value="NZ_SNTY01000036.1"/>
</dbReference>
<protein>
    <submittedName>
        <fullName evidence="2">M23 family metallopeptidase</fullName>
    </submittedName>
</protein>
<proteinExistence type="predicted"/>
<evidence type="ECO:0000313" key="3">
    <source>
        <dbReference type="Proteomes" id="UP000297834"/>
    </source>
</evidence>
<dbReference type="PANTHER" id="PTHR21666">
    <property type="entry name" value="PEPTIDASE-RELATED"/>
    <property type="match status" value="1"/>
</dbReference>
<evidence type="ECO:0000259" key="1">
    <source>
        <dbReference type="Pfam" id="PF01551"/>
    </source>
</evidence>
<dbReference type="OrthoDB" id="9800107at2"/>
<keyword evidence="3" id="KW-1185">Reference proteome</keyword>
<dbReference type="STRING" id="1120977.GCA_000619845_02187"/>
<dbReference type="PANTHER" id="PTHR21666:SF268">
    <property type="entry name" value="PEPTIDASE M23 DOMAIN-CONTAINING PROTEIN"/>
    <property type="match status" value="1"/>
</dbReference>
<dbReference type="InterPro" id="IPR050570">
    <property type="entry name" value="Cell_wall_metabolism_enzyme"/>
</dbReference>
<reference evidence="2 3" key="1">
    <citation type="submission" date="2019-03" db="EMBL/GenBank/DDBJ databases">
        <title>Alkanindiges illinoisensis: a potential pathogenic isolated from ascites of a gastric cancer patient with abdominal metastasis.</title>
        <authorList>
            <person name="Hu X."/>
            <person name="Yang B."/>
            <person name="Yan X."/>
            <person name="Lin L."/>
            <person name="Zhao H."/>
            <person name="Zhou F."/>
            <person name="Su B."/>
            <person name="Chen J."/>
            <person name="Rui Y."/>
            <person name="Wang Q."/>
            <person name="Zheng L."/>
        </authorList>
    </citation>
    <scope>NUCLEOTIDE SEQUENCE [LARGE SCALE GENOMIC DNA]</scope>
    <source>
        <strain evidence="2 3">NFYY 23406</strain>
    </source>
</reference>
<dbReference type="Pfam" id="PF01551">
    <property type="entry name" value="Peptidase_M23"/>
    <property type="match status" value="1"/>
</dbReference>
<dbReference type="EMBL" id="SNTY01000036">
    <property type="protein sequence ID" value="TEU25611.1"/>
    <property type="molecule type" value="Genomic_DNA"/>
</dbReference>
<dbReference type="Gene3D" id="2.70.70.10">
    <property type="entry name" value="Glucose Permease (Domain IIA)"/>
    <property type="match status" value="1"/>
</dbReference>
<dbReference type="SUPFAM" id="SSF51261">
    <property type="entry name" value="Duplicated hybrid motif"/>
    <property type="match status" value="1"/>
</dbReference>
<comment type="caution">
    <text evidence="2">The sequence shown here is derived from an EMBL/GenBank/DDBJ whole genome shotgun (WGS) entry which is preliminary data.</text>
</comment>
<name>A0A4Y7XBC5_9GAMM</name>
<dbReference type="Proteomes" id="UP000297834">
    <property type="component" value="Unassembled WGS sequence"/>
</dbReference>
<dbReference type="AlphaFoldDB" id="A0A4Y7XBC5"/>
<gene>
    <name evidence="2" type="ORF">E2B99_09620</name>
</gene>
<organism evidence="2 3">
    <name type="scientific">Alkanindiges illinoisensis</name>
    <dbReference type="NCBI Taxonomy" id="197183"/>
    <lineage>
        <taxon>Bacteria</taxon>
        <taxon>Pseudomonadati</taxon>
        <taxon>Pseudomonadota</taxon>
        <taxon>Gammaproteobacteria</taxon>
        <taxon>Moraxellales</taxon>
        <taxon>Moraxellaceae</taxon>
        <taxon>Alkanindiges</taxon>
    </lineage>
</organism>
<evidence type="ECO:0000313" key="2">
    <source>
        <dbReference type="EMBL" id="TEU25611.1"/>
    </source>
</evidence>
<feature type="domain" description="M23ase beta-sheet core" evidence="1">
    <location>
        <begin position="80"/>
        <end position="178"/>
    </location>
</feature>
<accession>A0A4Y7XBC5</accession>
<dbReference type="InterPro" id="IPR016047">
    <property type="entry name" value="M23ase_b-sheet_dom"/>
</dbReference>
<sequence>MQFSTWQRYLKQFIIVLWIGSLAGCQRPESGHQPGLFQLPMEYLHLMQTPLPAQLPVPVQGVKPQQIADTWGAARSQGRRHEGVDIFAKRGTPVLSTTEGLILSVGVNTLGGNVVWVLGPDMSRHYYAHLESYGQFSQGDWIKTGDVIGYVGNSGNARTTPPHLHYGIYRNGEGAINPYPYLIRD</sequence>
<dbReference type="CDD" id="cd12797">
    <property type="entry name" value="M23_peptidase"/>
    <property type="match status" value="1"/>
</dbReference>
<dbReference type="InterPro" id="IPR011055">
    <property type="entry name" value="Dup_hybrid_motif"/>
</dbReference>